<dbReference type="PANTHER" id="PTHR39602">
    <property type="entry name" value="ACW-9"/>
    <property type="match status" value="1"/>
</dbReference>
<keyword evidence="5" id="KW-1185">Reference proteome</keyword>
<sequence length="253" mass="24613">MRFSVATVLAIATAVFAQTDGFDVISNPYAGEKVLAGLPCEIQWAPSSQYQGTVRIDVLGGTTPQTLNKVGTIASGVDSSKGSYKWNVDAHLGTANTYGIQITLESNDKVFQYSFPFHIIGGLVDDDATTVAVPTTAAAGTAKPLTVAAPATTKAAIATTKASDAAPATTDAATGSGSGSAGSASDASASGAVSSFSTVVSANASVVASATSSDVVATASASSTGAVATGGAAAFGASTGALLGSVAMALFAL</sequence>
<dbReference type="AlphaFoldDB" id="A0AAE0MWK9"/>
<accession>A0AAE0MWK9</accession>
<name>A0AAE0MWK9_9PEZI</name>
<evidence type="ECO:0000313" key="5">
    <source>
        <dbReference type="Proteomes" id="UP001278500"/>
    </source>
</evidence>
<dbReference type="Pfam" id="PF10342">
    <property type="entry name" value="Kre9_KNH"/>
    <property type="match status" value="1"/>
</dbReference>
<gene>
    <name evidence="4" type="ORF">B0H65DRAFT_438368</name>
</gene>
<reference evidence="4" key="1">
    <citation type="journal article" date="2023" name="Mol. Phylogenet. Evol.">
        <title>Genome-scale phylogeny and comparative genomics of the fungal order Sordariales.</title>
        <authorList>
            <person name="Hensen N."/>
            <person name="Bonometti L."/>
            <person name="Westerberg I."/>
            <person name="Brannstrom I.O."/>
            <person name="Guillou S."/>
            <person name="Cros-Aarteil S."/>
            <person name="Calhoun S."/>
            <person name="Haridas S."/>
            <person name="Kuo A."/>
            <person name="Mondo S."/>
            <person name="Pangilinan J."/>
            <person name="Riley R."/>
            <person name="LaButti K."/>
            <person name="Andreopoulos B."/>
            <person name="Lipzen A."/>
            <person name="Chen C."/>
            <person name="Yan M."/>
            <person name="Daum C."/>
            <person name="Ng V."/>
            <person name="Clum A."/>
            <person name="Steindorff A."/>
            <person name="Ohm R.A."/>
            <person name="Martin F."/>
            <person name="Silar P."/>
            <person name="Natvig D.O."/>
            <person name="Lalanne C."/>
            <person name="Gautier V."/>
            <person name="Ament-Velasquez S.L."/>
            <person name="Kruys A."/>
            <person name="Hutchinson M.I."/>
            <person name="Powell A.J."/>
            <person name="Barry K."/>
            <person name="Miller A.N."/>
            <person name="Grigoriev I.V."/>
            <person name="Debuchy R."/>
            <person name="Gladieux P."/>
            <person name="Hiltunen Thoren M."/>
            <person name="Johannesson H."/>
        </authorList>
    </citation>
    <scope>NUCLEOTIDE SEQUENCE</scope>
    <source>
        <strain evidence="4">CBS 560.94</strain>
    </source>
</reference>
<proteinExistence type="predicted"/>
<dbReference type="PANTHER" id="PTHR39602:SF2">
    <property type="entry name" value="ACW-9"/>
    <property type="match status" value="1"/>
</dbReference>
<dbReference type="Proteomes" id="UP001278500">
    <property type="component" value="Unassembled WGS sequence"/>
</dbReference>
<dbReference type="GeneID" id="87862523"/>
<evidence type="ECO:0000256" key="2">
    <source>
        <dbReference type="SAM" id="SignalP"/>
    </source>
</evidence>
<dbReference type="EMBL" id="JAUEPP010000001">
    <property type="protein sequence ID" value="KAK3355088.1"/>
    <property type="molecule type" value="Genomic_DNA"/>
</dbReference>
<feature type="signal peptide" evidence="2">
    <location>
        <begin position="1"/>
        <end position="21"/>
    </location>
</feature>
<dbReference type="InterPro" id="IPR018466">
    <property type="entry name" value="Kre9/Knh1-like_N"/>
</dbReference>
<dbReference type="RefSeq" id="XP_062686466.1">
    <property type="nucleotide sequence ID" value="XM_062825369.1"/>
</dbReference>
<evidence type="ECO:0000313" key="4">
    <source>
        <dbReference type="EMBL" id="KAK3355088.1"/>
    </source>
</evidence>
<evidence type="ECO:0000256" key="1">
    <source>
        <dbReference type="ARBA" id="ARBA00022729"/>
    </source>
</evidence>
<reference evidence="4" key="2">
    <citation type="submission" date="2023-06" db="EMBL/GenBank/DDBJ databases">
        <authorList>
            <consortium name="Lawrence Berkeley National Laboratory"/>
            <person name="Haridas S."/>
            <person name="Hensen N."/>
            <person name="Bonometti L."/>
            <person name="Westerberg I."/>
            <person name="Brannstrom I.O."/>
            <person name="Guillou S."/>
            <person name="Cros-Aarteil S."/>
            <person name="Calhoun S."/>
            <person name="Kuo A."/>
            <person name="Mondo S."/>
            <person name="Pangilinan J."/>
            <person name="Riley R."/>
            <person name="Labutti K."/>
            <person name="Andreopoulos B."/>
            <person name="Lipzen A."/>
            <person name="Chen C."/>
            <person name="Yanf M."/>
            <person name="Daum C."/>
            <person name="Ng V."/>
            <person name="Clum A."/>
            <person name="Steindorff A."/>
            <person name="Ohm R."/>
            <person name="Martin F."/>
            <person name="Silar P."/>
            <person name="Natvig D."/>
            <person name="Lalanne C."/>
            <person name="Gautier V."/>
            <person name="Ament-Velasquez S.L."/>
            <person name="Kruys A."/>
            <person name="Hutchinson M.I."/>
            <person name="Powell A.J."/>
            <person name="Barry K."/>
            <person name="Miller A.N."/>
            <person name="Grigoriev I.V."/>
            <person name="Debuchy R."/>
            <person name="Gladieux P."/>
            <person name="Thoren M.H."/>
            <person name="Johannesson H."/>
        </authorList>
    </citation>
    <scope>NUCLEOTIDE SEQUENCE</scope>
    <source>
        <strain evidence="4">CBS 560.94</strain>
    </source>
</reference>
<evidence type="ECO:0000259" key="3">
    <source>
        <dbReference type="Pfam" id="PF10342"/>
    </source>
</evidence>
<organism evidence="4 5">
    <name type="scientific">Neurospora tetraspora</name>
    <dbReference type="NCBI Taxonomy" id="94610"/>
    <lineage>
        <taxon>Eukaryota</taxon>
        <taxon>Fungi</taxon>
        <taxon>Dikarya</taxon>
        <taxon>Ascomycota</taxon>
        <taxon>Pezizomycotina</taxon>
        <taxon>Sordariomycetes</taxon>
        <taxon>Sordariomycetidae</taxon>
        <taxon>Sordariales</taxon>
        <taxon>Sordariaceae</taxon>
        <taxon>Neurospora</taxon>
    </lineage>
</organism>
<feature type="chain" id="PRO_5041968083" evidence="2">
    <location>
        <begin position="22"/>
        <end position="253"/>
    </location>
</feature>
<comment type="caution">
    <text evidence="4">The sequence shown here is derived from an EMBL/GenBank/DDBJ whole genome shotgun (WGS) entry which is preliminary data.</text>
</comment>
<protein>
    <submittedName>
        <fullName evidence="4">Ser-Thr-rich glycosyl-phosphatidyl-inositol-anchored membrane family-domain-containing protein</fullName>
    </submittedName>
</protein>
<keyword evidence="1 2" id="KW-0732">Signal</keyword>
<feature type="domain" description="Yeast cell wall synthesis Kre9/Knh1-like N-terminal" evidence="3">
    <location>
        <begin position="27"/>
        <end position="119"/>
    </location>
</feature>